<dbReference type="EMBL" id="JAJJMB010013173">
    <property type="protein sequence ID" value="KAI3870380.1"/>
    <property type="molecule type" value="Genomic_DNA"/>
</dbReference>
<comment type="caution">
    <text evidence="5">The sequence shown here is derived from an EMBL/GenBank/DDBJ whole genome shotgun (WGS) entry which is preliminary data.</text>
</comment>
<dbReference type="Proteomes" id="UP001202328">
    <property type="component" value="Unassembled WGS sequence"/>
</dbReference>
<evidence type="ECO:0000313" key="6">
    <source>
        <dbReference type="Proteomes" id="UP001202328"/>
    </source>
</evidence>
<dbReference type="Pfam" id="PF14432">
    <property type="entry name" value="DYW_deaminase"/>
    <property type="match status" value="1"/>
</dbReference>
<evidence type="ECO:0000259" key="3">
    <source>
        <dbReference type="Pfam" id="PF14432"/>
    </source>
</evidence>
<sequence length="448" mass="50100">MIDGCVKGGSMEHAKAIFRRMVCRDVISWNTMINGYAMLGNIEEAMNLFNEMPKKNLVSWNLFNEMLAGYVKCGDVEGACRIFLEMPKKDIISWNTMLACFAQSGLSNEALPTEATVVSMLSACAHLGALDQGERLHRYVNNQKISINTVLGSALVDMYARCGNISTASEVFCAIEYKDVLAWNTIISGMAMHGYAEEWTQTIFGAILSAYSHAGMVEEGKRLLACMSKNYGIEPKVEHYGCVIDLLSRAALLEEAVELIETIIHGNFNVGEHVGKHLLNLQPHHSGRHVLLSNIYAAAKRWDDATKVRKLMKTENVAKVPGVSTIELKGIVHRFVASDQTHSDSIRIYEKLAEISARVKNVGGYLPDTNQVLFDIEEEEKEHALTIHSERLAIAFGILELPQENVIRIVKNLRVCRDCHDVTKLISKVYKREINSEGSKPFPPFQRR</sequence>
<dbReference type="GO" id="GO:0003723">
    <property type="term" value="F:RNA binding"/>
    <property type="evidence" value="ECO:0007669"/>
    <property type="project" value="InterPro"/>
</dbReference>
<feature type="domain" description="DYW" evidence="3">
    <location>
        <begin position="364"/>
        <end position="439"/>
    </location>
</feature>
<dbReference type="AlphaFoldDB" id="A0AAD4XKL4"/>
<dbReference type="NCBIfam" id="TIGR00756">
    <property type="entry name" value="PPR"/>
    <property type="match status" value="3"/>
</dbReference>
<feature type="repeat" description="PPR" evidence="2">
    <location>
        <begin position="25"/>
        <end position="59"/>
    </location>
</feature>
<dbReference type="InterPro" id="IPR046960">
    <property type="entry name" value="PPR_At4g14850-like_plant"/>
</dbReference>
<keyword evidence="1" id="KW-0677">Repeat</keyword>
<dbReference type="InterPro" id="IPR002885">
    <property type="entry name" value="PPR_rpt"/>
</dbReference>
<evidence type="ECO:0000256" key="1">
    <source>
        <dbReference type="ARBA" id="ARBA00022737"/>
    </source>
</evidence>
<reference evidence="5" key="1">
    <citation type="submission" date="2022-04" db="EMBL/GenBank/DDBJ databases">
        <title>A functionally conserved STORR gene fusion in Papaver species that diverged 16.8 million years ago.</title>
        <authorList>
            <person name="Catania T."/>
        </authorList>
    </citation>
    <scope>NUCLEOTIDE SEQUENCE</scope>
    <source>
        <strain evidence="5">S-188037</strain>
    </source>
</reference>
<dbReference type="EMBL" id="JAJJMB010007859">
    <property type="protein sequence ID" value="KAI3926826.1"/>
    <property type="molecule type" value="Genomic_DNA"/>
</dbReference>
<organism evidence="5 6">
    <name type="scientific">Papaver atlanticum</name>
    <dbReference type="NCBI Taxonomy" id="357466"/>
    <lineage>
        <taxon>Eukaryota</taxon>
        <taxon>Viridiplantae</taxon>
        <taxon>Streptophyta</taxon>
        <taxon>Embryophyta</taxon>
        <taxon>Tracheophyta</taxon>
        <taxon>Spermatophyta</taxon>
        <taxon>Magnoliopsida</taxon>
        <taxon>Ranunculales</taxon>
        <taxon>Papaveraceae</taxon>
        <taxon>Papaveroideae</taxon>
        <taxon>Papaver</taxon>
    </lineage>
</organism>
<evidence type="ECO:0000313" key="4">
    <source>
        <dbReference type="EMBL" id="KAI3870380.1"/>
    </source>
</evidence>
<name>A0AAD4XKL4_9MAGN</name>
<dbReference type="GO" id="GO:0008270">
    <property type="term" value="F:zinc ion binding"/>
    <property type="evidence" value="ECO:0007669"/>
    <property type="project" value="InterPro"/>
</dbReference>
<evidence type="ECO:0000256" key="2">
    <source>
        <dbReference type="PROSITE-ProRule" id="PRU00708"/>
    </source>
</evidence>
<dbReference type="InterPro" id="IPR046848">
    <property type="entry name" value="E_motif"/>
</dbReference>
<dbReference type="Gene3D" id="1.25.40.10">
    <property type="entry name" value="Tetratricopeptide repeat domain"/>
    <property type="match status" value="4"/>
</dbReference>
<accession>A0AAD4XKL4</accession>
<dbReference type="Pfam" id="PF01535">
    <property type="entry name" value="PPR"/>
    <property type="match status" value="6"/>
</dbReference>
<keyword evidence="6" id="KW-1185">Reference proteome</keyword>
<dbReference type="InterPro" id="IPR011990">
    <property type="entry name" value="TPR-like_helical_dom_sf"/>
</dbReference>
<gene>
    <name evidence="4" type="ORF">MKW98_004890</name>
    <name evidence="5" type="ORF">MKW98_009842</name>
</gene>
<dbReference type="FunFam" id="1.25.40.10:FF:000242">
    <property type="entry name" value="Pentatricopeptide repeat-containing protein"/>
    <property type="match status" value="1"/>
</dbReference>
<dbReference type="InterPro" id="IPR032867">
    <property type="entry name" value="DYW_dom"/>
</dbReference>
<dbReference type="PROSITE" id="PS51375">
    <property type="entry name" value="PPR"/>
    <property type="match status" value="1"/>
</dbReference>
<dbReference type="GO" id="GO:0009451">
    <property type="term" value="P:RNA modification"/>
    <property type="evidence" value="ECO:0007669"/>
    <property type="project" value="InterPro"/>
</dbReference>
<dbReference type="PANTHER" id="PTHR47926:SF473">
    <property type="entry name" value="(WILD MALAYSIAN BANANA) HYPOTHETICAL PROTEIN"/>
    <property type="match status" value="1"/>
</dbReference>
<evidence type="ECO:0000313" key="5">
    <source>
        <dbReference type="EMBL" id="KAI3926826.1"/>
    </source>
</evidence>
<dbReference type="Pfam" id="PF20431">
    <property type="entry name" value="E_motif"/>
    <property type="match status" value="1"/>
</dbReference>
<proteinExistence type="predicted"/>
<dbReference type="PANTHER" id="PTHR47926">
    <property type="entry name" value="PENTATRICOPEPTIDE REPEAT-CONTAINING PROTEIN"/>
    <property type="match status" value="1"/>
</dbReference>
<protein>
    <recommendedName>
        <fullName evidence="3">DYW domain-containing protein</fullName>
    </recommendedName>
</protein>